<evidence type="ECO:0000313" key="3">
    <source>
        <dbReference type="Proteomes" id="UP000263595"/>
    </source>
</evidence>
<dbReference type="RefSeq" id="WP_119144442.1">
    <property type="nucleotide sequence ID" value="NZ_CBCSFL010000001.1"/>
</dbReference>
<feature type="compositionally biased region" description="Basic and acidic residues" evidence="1">
    <location>
        <begin position="34"/>
        <end position="60"/>
    </location>
</feature>
<proteinExistence type="predicted"/>
<sequence length="158" mass="17211">MAQPDDPKNRQPVDIDDIEDRMGSVHELDFDERNDERRGRVGDERPAREVADEFPPRRVAESGMSGGEALSDSLHEDNVTMDDLSPDTLYDESGARDADEPGGDDGPADQTLRQVDASEIGGGFGLDEAELARSAPLDGEPWTDRVSPAEGDDEQDKS</sequence>
<feature type="compositionally biased region" description="Basic and acidic residues" evidence="1">
    <location>
        <begin position="1"/>
        <end position="13"/>
    </location>
</feature>
<evidence type="ECO:0000313" key="2">
    <source>
        <dbReference type="EMBL" id="SYX91878.1"/>
    </source>
</evidence>
<dbReference type="OrthoDB" id="7026815at2"/>
<feature type="region of interest" description="Disordered" evidence="1">
    <location>
        <begin position="1"/>
        <end position="158"/>
    </location>
</feature>
<protein>
    <recommendedName>
        <fullName evidence="4">Phosphotransferase system, HPr-related protein</fullName>
    </recommendedName>
</protein>
<accession>A0A383RZQ3</accession>
<evidence type="ECO:0008006" key="4">
    <source>
        <dbReference type="Google" id="ProtNLM"/>
    </source>
</evidence>
<dbReference type="Proteomes" id="UP000263595">
    <property type="component" value="Unassembled WGS sequence"/>
</dbReference>
<keyword evidence="3" id="KW-1185">Reference proteome</keyword>
<reference evidence="3" key="1">
    <citation type="submission" date="2018-08" db="EMBL/GenBank/DDBJ databases">
        <authorList>
            <person name="Blom J."/>
        </authorList>
    </citation>
    <scope>NUCLEOTIDE SEQUENCE [LARGE SCALE GENOMIC DNA]</scope>
    <source>
        <strain evidence="3">CCOS 865</strain>
    </source>
</reference>
<dbReference type="AlphaFoldDB" id="A0A383RZQ3"/>
<name>A0A383RZQ3_9PSED</name>
<gene>
    <name evidence="2" type="ORF">CCOS865_04158</name>
</gene>
<evidence type="ECO:0000256" key="1">
    <source>
        <dbReference type="SAM" id="MobiDB-lite"/>
    </source>
</evidence>
<dbReference type="EMBL" id="UNOZ01000030">
    <property type="protein sequence ID" value="SYX91878.1"/>
    <property type="molecule type" value="Genomic_DNA"/>
</dbReference>
<organism evidence="2 3">
    <name type="scientific">Pseudomonas reidholzensis</name>
    <dbReference type="NCBI Taxonomy" id="1785162"/>
    <lineage>
        <taxon>Bacteria</taxon>
        <taxon>Pseudomonadati</taxon>
        <taxon>Pseudomonadota</taxon>
        <taxon>Gammaproteobacteria</taxon>
        <taxon>Pseudomonadales</taxon>
        <taxon>Pseudomonadaceae</taxon>
        <taxon>Pseudomonas</taxon>
    </lineage>
</organism>